<dbReference type="AlphaFoldDB" id="A0A0F4GXS1"/>
<dbReference type="SUPFAM" id="SSF53639">
    <property type="entry name" value="AraD/HMP-PK domain-like"/>
    <property type="match status" value="1"/>
</dbReference>
<dbReference type="Proteomes" id="UP000033647">
    <property type="component" value="Unassembled WGS sequence"/>
</dbReference>
<evidence type="ECO:0000313" key="3">
    <source>
        <dbReference type="Proteomes" id="UP000033647"/>
    </source>
</evidence>
<keyword evidence="3" id="KW-1185">Reference proteome</keyword>
<feature type="region of interest" description="Disordered" evidence="1">
    <location>
        <begin position="74"/>
        <end position="107"/>
    </location>
</feature>
<dbReference type="EMBL" id="LAFY01000068">
    <property type="protein sequence ID" value="KJY02245.1"/>
    <property type="molecule type" value="Genomic_DNA"/>
</dbReference>
<name>A0A0F4GXS1_9PEZI</name>
<dbReference type="Gene3D" id="3.40.225.10">
    <property type="entry name" value="Class II aldolase/adducin N-terminal domain"/>
    <property type="match status" value="2"/>
</dbReference>
<feature type="compositionally biased region" description="Low complexity" evidence="1">
    <location>
        <begin position="88"/>
        <end position="107"/>
    </location>
</feature>
<comment type="caution">
    <text evidence="2">The sequence shown here is derived from an EMBL/GenBank/DDBJ whole genome shotgun (WGS) entry which is preliminary data.</text>
</comment>
<reference evidence="2 3" key="1">
    <citation type="submission" date="2015-03" db="EMBL/GenBank/DDBJ databases">
        <title>RNA-seq based gene annotation and comparative genomics of four Zymoseptoria species reveal species-specific pathogenicity related genes and transposable element activity.</title>
        <authorList>
            <person name="Grandaubert J."/>
            <person name="Bhattacharyya A."/>
            <person name="Stukenbrock E.H."/>
        </authorList>
    </citation>
    <scope>NUCLEOTIDE SEQUENCE [LARGE SCALE GENOMIC DNA]</scope>
    <source>
        <strain evidence="2 3">Zb18110</strain>
    </source>
</reference>
<gene>
    <name evidence="2" type="ORF">TI39_contig71g00009</name>
</gene>
<proteinExistence type="predicted"/>
<dbReference type="OrthoDB" id="2932980at2759"/>
<organism evidence="2 3">
    <name type="scientific">Zymoseptoria brevis</name>
    <dbReference type="NCBI Taxonomy" id="1047168"/>
    <lineage>
        <taxon>Eukaryota</taxon>
        <taxon>Fungi</taxon>
        <taxon>Dikarya</taxon>
        <taxon>Ascomycota</taxon>
        <taxon>Pezizomycotina</taxon>
        <taxon>Dothideomycetes</taxon>
        <taxon>Dothideomycetidae</taxon>
        <taxon>Mycosphaerellales</taxon>
        <taxon>Mycosphaerellaceae</taxon>
        <taxon>Zymoseptoria</taxon>
    </lineage>
</organism>
<dbReference type="STRING" id="1047168.A0A0F4GXS1"/>
<accession>A0A0F4GXS1</accession>
<protein>
    <recommendedName>
        <fullName evidence="4">Class II aldolase/adducin N-terminal domain-containing protein</fullName>
    </recommendedName>
</protein>
<evidence type="ECO:0008006" key="4">
    <source>
        <dbReference type="Google" id="ProtNLM"/>
    </source>
</evidence>
<evidence type="ECO:0000256" key="1">
    <source>
        <dbReference type="SAM" id="MobiDB-lite"/>
    </source>
</evidence>
<dbReference type="InterPro" id="IPR036409">
    <property type="entry name" value="Aldolase_II/adducin_N_sf"/>
</dbReference>
<sequence>MRKVKAELSYVTIVSQELGKGIKNCKQNDTVQKLKHLSLSLEHIPEAVYHSKSAFPDKGIYTLNPIFPLPPSAAAATATATQPKTTMSSSSSSSSSTPSPTHTALLTASTPPPLTLFSTLLTASHILHHNSIVDAYGHISVRSPQNPSNTFFLSRSLAPALVSSREDIQEYRIEDASPVGDESVTGFAETMYPLGGPQVPVFDIAQHYTSSSPLHSLLVTNTHLGAALAAGFNPTPSVLSKGVMALKNYLTSSTPSPVPFPPCPTVLMRGHGMTCVGRSIEEVVYRAIFTCVNARVQTTALLMQGGYNLGKG</sequence>
<evidence type="ECO:0000313" key="2">
    <source>
        <dbReference type="EMBL" id="KJY02245.1"/>
    </source>
</evidence>